<reference evidence="3 4" key="1">
    <citation type="submission" date="2019-06" db="EMBL/GenBank/DDBJ databases">
        <title>Sequencing the genomes of 1000 actinobacteria strains.</title>
        <authorList>
            <person name="Klenk H.-P."/>
        </authorList>
    </citation>
    <scope>NUCLEOTIDE SEQUENCE [LARGE SCALE GENOMIC DNA]</scope>
    <source>
        <strain evidence="3 4">DSM 102200</strain>
    </source>
</reference>
<name>A0A543CDK2_9ACTN</name>
<feature type="domain" description="YdbS-like PH" evidence="2">
    <location>
        <begin position="101"/>
        <end position="169"/>
    </location>
</feature>
<gene>
    <name evidence="3" type="ORF">FB559_0668</name>
</gene>
<evidence type="ECO:0000259" key="2">
    <source>
        <dbReference type="Pfam" id="PF03703"/>
    </source>
</evidence>
<dbReference type="EMBL" id="VFOZ01000001">
    <property type="protein sequence ID" value="TQL95171.1"/>
    <property type="molecule type" value="Genomic_DNA"/>
</dbReference>
<dbReference type="Pfam" id="PF03703">
    <property type="entry name" value="bPH_2"/>
    <property type="match status" value="1"/>
</dbReference>
<dbReference type="PANTHER" id="PTHR37938">
    <property type="entry name" value="BLL0215 PROTEIN"/>
    <property type="match status" value="1"/>
</dbReference>
<comment type="caution">
    <text evidence="3">The sequence shown here is derived from an EMBL/GenBank/DDBJ whole genome shotgun (WGS) entry which is preliminary data.</text>
</comment>
<keyword evidence="1" id="KW-1133">Transmembrane helix</keyword>
<keyword evidence="4" id="KW-1185">Reference proteome</keyword>
<dbReference type="InterPro" id="IPR005182">
    <property type="entry name" value="YdbS-like_PH"/>
</dbReference>
<proteinExistence type="predicted"/>
<keyword evidence="1" id="KW-0472">Membrane</keyword>
<dbReference type="Proteomes" id="UP000316096">
    <property type="component" value="Unassembled WGS sequence"/>
</dbReference>
<evidence type="ECO:0000256" key="1">
    <source>
        <dbReference type="SAM" id="Phobius"/>
    </source>
</evidence>
<feature type="transmembrane region" description="Helical" evidence="1">
    <location>
        <begin position="48"/>
        <end position="68"/>
    </location>
</feature>
<evidence type="ECO:0000313" key="3">
    <source>
        <dbReference type="EMBL" id="TQL95171.1"/>
    </source>
</evidence>
<dbReference type="AlphaFoldDB" id="A0A543CDK2"/>
<feature type="transmembrane region" description="Helical" evidence="1">
    <location>
        <begin position="74"/>
        <end position="91"/>
    </location>
</feature>
<organism evidence="3 4">
    <name type="scientific">Actinoallomurus bryophytorum</name>
    <dbReference type="NCBI Taxonomy" id="1490222"/>
    <lineage>
        <taxon>Bacteria</taxon>
        <taxon>Bacillati</taxon>
        <taxon>Actinomycetota</taxon>
        <taxon>Actinomycetes</taxon>
        <taxon>Streptosporangiales</taxon>
        <taxon>Thermomonosporaceae</taxon>
        <taxon>Actinoallomurus</taxon>
    </lineage>
</organism>
<dbReference type="PANTHER" id="PTHR37938:SF1">
    <property type="entry name" value="BLL0215 PROTEIN"/>
    <property type="match status" value="1"/>
</dbReference>
<keyword evidence="1" id="KW-0812">Transmembrane</keyword>
<accession>A0A543CDK2</accession>
<protein>
    <submittedName>
        <fullName evidence="3">PH (Pleckstrin Homology) domain-containing protein</fullName>
    </submittedName>
</protein>
<evidence type="ECO:0000313" key="4">
    <source>
        <dbReference type="Proteomes" id="UP000316096"/>
    </source>
</evidence>
<sequence>MIPGYSADVPLPGFLTVRNVDPHHLEKYLLPQEMDEDSVLIRRHPAMLLRYVLESFGALILAGVLSAVVHQSTILTLIWVGFLAVTSRLAFKVFEWSDEFFAVTKVRVMLVHGIVTRRVDMMPLSKVTDLTVDRTIVGRMLGYGTIVLESAGQDQALSKVEYVPEPEAIYLDISAVAFGHGDD</sequence>